<evidence type="ECO:0000313" key="2">
    <source>
        <dbReference type="Proteomes" id="UP001189143"/>
    </source>
</evidence>
<dbReference type="Proteomes" id="UP001189143">
    <property type="component" value="Unassembled WGS sequence"/>
</dbReference>
<sequence>MNTIQRKLNKSTKKLVNMRKFNNSYRQIRIILRSLAKQVVKNLKK</sequence>
<gene>
    <name evidence="1" type="ORF">CNEO2_660032</name>
</gene>
<comment type="caution">
    <text evidence="1">The sequence shown here is derived from an EMBL/GenBank/DDBJ whole genome shotgun (WGS) entry which is preliminary data.</text>
</comment>
<protein>
    <submittedName>
        <fullName evidence="1">Uncharacterized protein</fullName>
    </submittedName>
</protein>
<proteinExistence type="predicted"/>
<organism evidence="1 2">
    <name type="scientific">Clostridium neonatale</name>
    <dbReference type="NCBI Taxonomy" id="137838"/>
    <lineage>
        <taxon>Bacteria</taxon>
        <taxon>Bacillati</taxon>
        <taxon>Bacillota</taxon>
        <taxon>Clostridia</taxon>
        <taxon>Eubacteriales</taxon>
        <taxon>Clostridiaceae</taxon>
        <taxon>Clostridium</taxon>
    </lineage>
</organism>
<name>A0AAD1YJV6_9CLOT</name>
<evidence type="ECO:0000313" key="1">
    <source>
        <dbReference type="EMBL" id="CAI3667853.1"/>
    </source>
</evidence>
<dbReference type="RefSeq" id="WP_230140251.1">
    <property type="nucleotide sequence ID" value="NZ_CAKJVF010000037.1"/>
</dbReference>
<dbReference type="EMBL" id="CAMTCP010000266">
    <property type="protein sequence ID" value="CAI3667853.1"/>
    <property type="molecule type" value="Genomic_DNA"/>
</dbReference>
<dbReference type="AlphaFoldDB" id="A0AAD1YJV6"/>
<accession>A0AAD1YJV6</accession>
<reference evidence="1" key="1">
    <citation type="submission" date="2022-10" db="EMBL/GenBank/DDBJ databases">
        <authorList>
            <person name="Aires J."/>
            <person name="Mesa V."/>
        </authorList>
    </citation>
    <scope>NUCLEOTIDE SEQUENCE</scope>
    <source>
        <strain evidence="1">Clostridium neonatale JD116</strain>
    </source>
</reference>